<keyword evidence="2" id="KW-0812">Transmembrane</keyword>
<keyword evidence="2" id="KW-1133">Transmembrane helix</keyword>
<feature type="compositionally biased region" description="Basic and acidic residues" evidence="1">
    <location>
        <begin position="61"/>
        <end position="74"/>
    </location>
</feature>
<feature type="transmembrane region" description="Helical" evidence="2">
    <location>
        <begin position="17"/>
        <end position="41"/>
    </location>
</feature>
<dbReference type="AlphaFoldDB" id="A0A839N5F0"/>
<evidence type="ECO:0000313" key="4">
    <source>
        <dbReference type="Proteomes" id="UP000559182"/>
    </source>
</evidence>
<dbReference type="Proteomes" id="UP000559182">
    <property type="component" value="Unassembled WGS sequence"/>
</dbReference>
<organism evidence="3 4">
    <name type="scientific">Flexivirga oryzae</name>
    <dbReference type="NCBI Taxonomy" id="1794944"/>
    <lineage>
        <taxon>Bacteria</taxon>
        <taxon>Bacillati</taxon>
        <taxon>Actinomycetota</taxon>
        <taxon>Actinomycetes</taxon>
        <taxon>Micrococcales</taxon>
        <taxon>Dermacoccaceae</taxon>
        <taxon>Flexivirga</taxon>
    </lineage>
</organism>
<reference evidence="3 4" key="1">
    <citation type="submission" date="2020-08" db="EMBL/GenBank/DDBJ databases">
        <title>Sequencing the genomes of 1000 actinobacteria strains.</title>
        <authorList>
            <person name="Klenk H.-P."/>
        </authorList>
    </citation>
    <scope>NUCLEOTIDE SEQUENCE [LARGE SCALE GENOMIC DNA]</scope>
    <source>
        <strain evidence="3 4">DSM 105369</strain>
    </source>
</reference>
<dbReference type="RefSeq" id="WP_183321356.1">
    <property type="nucleotide sequence ID" value="NZ_JACHVQ010000002.1"/>
</dbReference>
<sequence>MISDLAAKLDQNDGHPIGIGVGFFGICIFMILLFLAIIWVGKQRDKRRGPRQAPQLPLLIKQDEERERRRQAGH</sequence>
<keyword evidence="4" id="KW-1185">Reference proteome</keyword>
<feature type="region of interest" description="Disordered" evidence="1">
    <location>
        <begin position="45"/>
        <end position="74"/>
    </location>
</feature>
<evidence type="ECO:0000256" key="2">
    <source>
        <dbReference type="SAM" id="Phobius"/>
    </source>
</evidence>
<protein>
    <submittedName>
        <fullName evidence="3">Cbb3-type cytochrome oxidase subunit 3</fullName>
    </submittedName>
</protein>
<comment type="caution">
    <text evidence="3">The sequence shown here is derived from an EMBL/GenBank/DDBJ whole genome shotgun (WGS) entry which is preliminary data.</text>
</comment>
<evidence type="ECO:0000256" key="1">
    <source>
        <dbReference type="SAM" id="MobiDB-lite"/>
    </source>
</evidence>
<keyword evidence="2" id="KW-0472">Membrane</keyword>
<name>A0A839N5F0_9MICO</name>
<evidence type="ECO:0000313" key="3">
    <source>
        <dbReference type="EMBL" id="MBB2892978.1"/>
    </source>
</evidence>
<accession>A0A839N5F0</accession>
<proteinExistence type="predicted"/>
<dbReference type="EMBL" id="JACHVQ010000002">
    <property type="protein sequence ID" value="MBB2892978.1"/>
    <property type="molecule type" value="Genomic_DNA"/>
</dbReference>
<gene>
    <name evidence="3" type="ORF">FHU39_002996</name>
</gene>